<dbReference type="InterPro" id="IPR003029">
    <property type="entry name" value="S1_domain"/>
</dbReference>
<evidence type="ECO:0000256" key="1">
    <source>
        <dbReference type="SAM" id="MobiDB-lite"/>
    </source>
</evidence>
<feature type="compositionally biased region" description="Low complexity" evidence="1">
    <location>
        <begin position="74"/>
        <end position="87"/>
    </location>
</feature>
<dbReference type="EMBL" id="JABFUD020000010">
    <property type="protein sequence ID" value="KAI5075055.1"/>
    <property type="molecule type" value="Genomic_DNA"/>
</dbReference>
<dbReference type="GO" id="GO:0003676">
    <property type="term" value="F:nucleic acid binding"/>
    <property type="evidence" value="ECO:0007669"/>
    <property type="project" value="InterPro"/>
</dbReference>
<dbReference type="PROSITE" id="PS50126">
    <property type="entry name" value="S1"/>
    <property type="match status" value="1"/>
</dbReference>
<keyword evidence="5" id="KW-1185">Reference proteome</keyword>
<comment type="caution">
    <text evidence="4">The sequence shown here is derived from an EMBL/GenBank/DDBJ whole genome shotgun (WGS) entry which is preliminary data.</text>
</comment>
<name>A0A9D4ZJD2_ADICA</name>
<dbReference type="CDD" id="cd00164">
    <property type="entry name" value="S1_like"/>
    <property type="match status" value="1"/>
</dbReference>
<dbReference type="EMBL" id="JABFUD020000010">
    <property type="protein sequence ID" value="KAI5074747.1"/>
    <property type="molecule type" value="Genomic_DNA"/>
</dbReference>
<dbReference type="Proteomes" id="UP000886520">
    <property type="component" value="Chromosome 10"/>
</dbReference>
<dbReference type="InterPro" id="IPR012340">
    <property type="entry name" value="NA-bd_OB-fold"/>
</dbReference>
<reference evidence="4" key="1">
    <citation type="submission" date="2021-01" db="EMBL/GenBank/DDBJ databases">
        <title>Adiantum capillus-veneris genome.</title>
        <authorList>
            <person name="Fang Y."/>
            <person name="Liao Q."/>
        </authorList>
    </citation>
    <scope>NUCLEOTIDE SEQUENCE</scope>
    <source>
        <strain evidence="4">H3</strain>
        <tissue evidence="4">Leaf</tissue>
    </source>
</reference>
<feature type="compositionally biased region" description="Low complexity" evidence="1">
    <location>
        <begin position="48"/>
        <end position="59"/>
    </location>
</feature>
<proteinExistence type="predicted"/>
<accession>A0A9D4ZJD2</accession>
<dbReference type="Gene3D" id="2.40.50.140">
    <property type="entry name" value="Nucleic acid-binding proteins"/>
    <property type="match status" value="1"/>
</dbReference>
<dbReference type="OrthoDB" id="1913378at2759"/>
<dbReference type="SUPFAM" id="SSF101447">
    <property type="entry name" value="Formin homology 2 domain (FH2 domain)"/>
    <property type="match status" value="1"/>
</dbReference>
<gene>
    <name evidence="3" type="ORF">GOP47_0010708</name>
    <name evidence="4" type="ORF">GOP47_0011016</name>
</gene>
<evidence type="ECO:0000313" key="3">
    <source>
        <dbReference type="EMBL" id="KAI5074747.1"/>
    </source>
</evidence>
<organism evidence="4 5">
    <name type="scientific">Adiantum capillus-veneris</name>
    <name type="common">Maidenhair fern</name>
    <dbReference type="NCBI Taxonomy" id="13818"/>
    <lineage>
        <taxon>Eukaryota</taxon>
        <taxon>Viridiplantae</taxon>
        <taxon>Streptophyta</taxon>
        <taxon>Embryophyta</taxon>
        <taxon>Tracheophyta</taxon>
        <taxon>Polypodiopsida</taxon>
        <taxon>Polypodiidae</taxon>
        <taxon>Polypodiales</taxon>
        <taxon>Pteridineae</taxon>
        <taxon>Pteridaceae</taxon>
        <taxon>Vittarioideae</taxon>
        <taxon>Adiantum</taxon>
    </lineage>
</organism>
<feature type="compositionally biased region" description="Pro residues" evidence="1">
    <location>
        <begin position="60"/>
        <end position="73"/>
    </location>
</feature>
<dbReference type="AlphaFoldDB" id="A0A9D4ZJD2"/>
<evidence type="ECO:0000313" key="4">
    <source>
        <dbReference type="EMBL" id="KAI5075055.1"/>
    </source>
</evidence>
<protein>
    <recommendedName>
        <fullName evidence="2">S1 motif domain-containing protein</fullName>
    </recommendedName>
</protein>
<sequence length="210" mass="23579">MQFMARAVRTDRFKVALLSASRRSIKAPLSDHLFGRGCAFCSAANANPPSNNQASAQPQTPTPPPPPPPPPPSYASTDYSSSYQQTTVRRRPYNLEAKMRMKQYRREAMHRQQALEIEEEERNFQLDQSKLYQKGDPGTMQGIVKDIITVGYFMSLPDGREGFLPCMQLGCTGGIPLLTRLFKVGDEITVRQQKMYDGGKDKLFARKDSA</sequence>
<evidence type="ECO:0000259" key="2">
    <source>
        <dbReference type="PROSITE" id="PS50126"/>
    </source>
</evidence>
<feature type="region of interest" description="Disordered" evidence="1">
    <location>
        <begin position="48"/>
        <end position="96"/>
    </location>
</feature>
<feature type="domain" description="S1 motif" evidence="2">
    <location>
        <begin position="137"/>
        <end position="207"/>
    </location>
</feature>
<evidence type="ECO:0000313" key="5">
    <source>
        <dbReference type="Proteomes" id="UP000886520"/>
    </source>
</evidence>
<dbReference type="SUPFAM" id="SSF50249">
    <property type="entry name" value="Nucleic acid-binding proteins"/>
    <property type="match status" value="1"/>
</dbReference>